<dbReference type="Proteomes" id="UP000236305">
    <property type="component" value="Unassembled WGS sequence"/>
</dbReference>
<dbReference type="EMBL" id="MPSH01000001">
    <property type="protein sequence ID" value="PNH36442.1"/>
    <property type="molecule type" value="Genomic_DNA"/>
</dbReference>
<organism evidence="2 3">
    <name type="scientific">Verticillium dahliae</name>
    <name type="common">Verticillium wilt</name>
    <dbReference type="NCBI Taxonomy" id="27337"/>
    <lineage>
        <taxon>Eukaryota</taxon>
        <taxon>Fungi</taxon>
        <taxon>Dikarya</taxon>
        <taxon>Ascomycota</taxon>
        <taxon>Pezizomycotina</taxon>
        <taxon>Sordariomycetes</taxon>
        <taxon>Hypocreomycetidae</taxon>
        <taxon>Glomerellales</taxon>
        <taxon>Plectosphaerellaceae</taxon>
        <taxon>Verticillium</taxon>
    </lineage>
</organism>
<evidence type="ECO:0000313" key="3">
    <source>
        <dbReference type="Proteomes" id="UP000236305"/>
    </source>
</evidence>
<reference evidence="2 3" key="1">
    <citation type="submission" date="2017-12" db="EMBL/GenBank/DDBJ databases">
        <title>Comparative genomics yields insights into virulence evolution of Verticillium dahliae.</title>
        <authorList>
            <person name="Fan R."/>
            <person name="Armitage A.D."/>
            <person name="Cascant-Lopez E."/>
            <person name="Sobczyk M."/>
            <person name="Cockerton H.M."/>
            <person name="Harrison R.J."/>
        </authorList>
    </citation>
    <scope>NUCLEOTIDE SEQUENCE [LARGE SCALE GENOMIC DNA]</scope>
    <source>
        <strain evidence="2 3">12008</strain>
    </source>
</reference>
<name>A0AA44WU67_VERDA</name>
<keyword evidence="1" id="KW-0732">Signal</keyword>
<protein>
    <recommendedName>
        <fullName evidence="4">Lysine-specific metallo-endopeptidase domain-containing protein</fullName>
    </recommendedName>
</protein>
<sequence length="356" mass="40001">MLLPSFIFVTAWCLVLPCLGNFTEDDTHELHRRGIRVVGSSGPGGVDGIRDLFLIDEYSHRDNHIDTLDTWVQEAATLHTGLDHAFRHATNGNLNSYIAHFMMFFGVQWDFDPKKWKWKDDDLVNERIVEAIEDHINRVTQFLTGGGLVSDDESSEKPRLFCSGAPFEKQEPGRAARDINGKDMVMARDDTTGAPTEYLTVDRAFSQQRNGGNNVFWVLAFNGYDFSETDSMCPPPDSKGRQRVGRTAKPISSGLFDYWNGEEMVEYNMGKTNRHIILCPVAFDSSLGGAHSVASLSETVGSLYPSNFGSADTSKALDRMINRGSTLYHELFHLTDDDDTLPHTKAHDKYDESCMW</sequence>
<feature type="chain" id="PRO_5041342091" description="Lysine-specific metallo-endopeptidase domain-containing protein" evidence="1">
    <location>
        <begin position="21"/>
        <end position="356"/>
    </location>
</feature>
<gene>
    <name evidence="2" type="ORF">BJF96_g3</name>
</gene>
<comment type="caution">
    <text evidence="2">The sequence shown here is derived from an EMBL/GenBank/DDBJ whole genome shotgun (WGS) entry which is preliminary data.</text>
</comment>
<evidence type="ECO:0000313" key="2">
    <source>
        <dbReference type="EMBL" id="PNH36442.1"/>
    </source>
</evidence>
<proteinExistence type="predicted"/>
<evidence type="ECO:0008006" key="4">
    <source>
        <dbReference type="Google" id="ProtNLM"/>
    </source>
</evidence>
<dbReference type="AlphaFoldDB" id="A0AA44WU67"/>
<accession>A0AA44WU67</accession>
<feature type="signal peptide" evidence="1">
    <location>
        <begin position="1"/>
        <end position="20"/>
    </location>
</feature>
<evidence type="ECO:0000256" key="1">
    <source>
        <dbReference type="SAM" id="SignalP"/>
    </source>
</evidence>